<dbReference type="AlphaFoldDB" id="A0AAN8U0R7"/>
<reference evidence="1 2" key="1">
    <citation type="submission" date="2024-02" db="EMBL/GenBank/DDBJ databases">
        <title>de novo genome assembly of Solanum bulbocastanum strain 11H21.</title>
        <authorList>
            <person name="Hosaka A.J."/>
        </authorList>
    </citation>
    <scope>NUCLEOTIDE SEQUENCE [LARGE SCALE GENOMIC DNA]</scope>
    <source>
        <tissue evidence="1">Young leaves</tissue>
    </source>
</reference>
<accession>A0AAN8U0R7</accession>
<comment type="caution">
    <text evidence="1">The sequence shown here is derived from an EMBL/GenBank/DDBJ whole genome shotgun (WGS) entry which is preliminary data.</text>
</comment>
<sequence>MTVEGYMKEKKIKIQPGKEKAKRNTIGRLALVTKNYLILSCFLRKKKISEIEETFFKVSETFSDRSLLLPEKICFVDSPAVPSLLSRER</sequence>
<organism evidence="1 2">
    <name type="scientific">Solanum bulbocastanum</name>
    <name type="common">Wild potato</name>
    <dbReference type="NCBI Taxonomy" id="147425"/>
    <lineage>
        <taxon>Eukaryota</taxon>
        <taxon>Viridiplantae</taxon>
        <taxon>Streptophyta</taxon>
        <taxon>Embryophyta</taxon>
        <taxon>Tracheophyta</taxon>
        <taxon>Spermatophyta</taxon>
        <taxon>Magnoliopsida</taxon>
        <taxon>eudicotyledons</taxon>
        <taxon>Gunneridae</taxon>
        <taxon>Pentapetalae</taxon>
        <taxon>asterids</taxon>
        <taxon>lamiids</taxon>
        <taxon>Solanales</taxon>
        <taxon>Solanaceae</taxon>
        <taxon>Solanoideae</taxon>
        <taxon>Solaneae</taxon>
        <taxon>Solanum</taxon>
    </lineage>
</organism>
<gene>
    <name evidence="1" type="ORF">RDI58_007334</name>
</gene>
<evidence type="ECO:0000313" key="1">
    <source>
        <dbReference type="EMBL" id="KAK6793881.1"/>
    </source>
</evidence>
<dbReference type="Proteomes" id="UP001371456">
    <property type="component" value="Unassembled WGS sequence"/>
</dbReference>
<keyword evidence="2" id="KW-1185">Reference proteome</keyword>
<dbReference type="EMBL" id="JBANQN010000003">
    <property type="protein sequence ID" value="KAK6793881.1"/>
    <property type="molecule type" value="Genomic_DNA"/>
</dbReference>
<evidence type="ECO:0000313" key="2">
    <source>
        <dbReference type="Proteomes" id="UP001371456"/>
    </source>
</evidence>
<name>A0AAN8U0R7_SOLBU</name>
<proteinExistence type="predicted"/>
<protein>
    <submittedName>
        <fullName evidence="1">Uncharacterized protein</fullName>
    </submittedName>
</protein>